<name>A0AAX4KP37_9TREE</name>
<dbReference type="EMBL" id="CP144089">
    <property type="protein sequence ID" value="WWD07724.1"/>
    <property type="molecule type" value="Genomic_DNA"/>
</dbReference>
<evidence type="ECO:0000313" key="2">
    <source>
        <dbReference type="EMBL" id="WWD07724.1"/>
    </source>
</evidence>
<dbReference type="AlphaFoldDB" id="A0AAX4KP37"/>
<dbReference type="KEGG" id="ker:91104627"/>
<protein>
    <recommendedName>
        <fullName evidence="4">PITH domain-containing protein</fullName>
    </recommendedName>
</protein>
<accession>A0AAX4KP37</accession>
<evidence type="ECO:0000256" key="1">
    <source>
        <dbReference type="SAM" id="MobiDB-lite"/>
    </source>
</evidence>
<reference evidence="2 3" key="1">
    <citation type="submission" date="2024-01" db="EMBL/GenBank/DDBJ databases">
        <title>Comparative genomics of Cryptococcus and Kwoniella reveals pathogenesis evolution and contrasting modes of karyotype evolution via chromosome fusion or intercentromeric recombination.</title>
        <authorList>
            <person name="Coelho M.A."/>
            <person name="David-Palma M."/>
            <person name="Shea T."/>
            <person name="Bowers K."/>
            <person name="McGinley-Smith S."/>
            <person name="Mohammad A.W."/>
            <person name="Gnirke A."/>
            <person name="Yurkov A.M."/>
            <person name="Nowrousian M."/>
            <person name="Sun S."/>
            <person name="Cuomo C.A."/>
            <person name="Heitman J."/>
        </authorList>
    </citation>
    <scope>NUCLEOTIDE SEQUENCE [LARGE SCALE GENOMIC DNA]</scope>
    <source>
        <strain evidence="2 3">PYCC6329</strain>
    </source>
</reference>
<keyword evidence="3" id="KW-1185">Reference proteome</keyword>
<gene>
    <name evidence="2" type="ORF">V865_005826</name>
</gene>
<evidence type="ECO:0008006" key="4">
    <source>
        <dbReference type="Google" id="ProtNLM"/>
    </source>
</evidence>
<organism evidence="2 3">
    <name type="scientific">Kwoniella europaea PYCC6329</name>
    <dbReference type="NCBI Taxonomy" id="1423913"/>
    <lineage>
        <taxon>Eukaryota</taxon>
        <taxon>Fungi</taxon>
        <taxon>Dikarya</taxon>
        <taxon>Basidiomycota</taxon>
        <taxon>Agaricomycotina</taxon>
        <taxon>Tremellomycetes</taxon>
        <taxon>Tremellales</taxon>
        <taxon>Cryptococcaceae</taxon>
        <taxon>Kwoniella</taxon>
    </lineage>
</organism>
<proteinExistence type="predicted"/>
<evidence type="ECO:0000313" key="3">
    <source>
        <dbReference type="Proteomes" id="UP001358614"/>
    </source>
</evidence>
<sequence>MFHNRHGLKKNAGPMNFSWTGEMDENVIIQSGILNGTHKVTMLNILSLVSITPTKATTEDGKHSTVESESVIEVLYPLKGTNKENCTESLLKKFPSNYLAKVLLSHRADNGFSIKLAANDKSDEYMLNDRLKDMFQADQKGNEEEEDSLDGDLSWDDLLYGQGCLEIIFKRIGDRRNDGSNPSGDSKIGMNGNGQQNELECSPSAEIQKMMIGYRFVRQLS</sequence>
<feature type="region of interest" description="Disordered" evidence="1">
    <location>
        <begin position="176"/>
        <end position="198"/>
    </location>
</feature>
<dbReference type="GeneID" id="91104627"/>
<dbReference type="RefSeq" id="XP_066085691.1">
    <property type="nucleotide sequence ID" value="XM_066229594.1"/>
</dbReference>
<dbReference type="Proteomes" id="UP001358614">
    <property type="component" value="Chromosome 1"/>
</dbReference>